<dbReference type="InterPro" id="IPR036591">
    <property type="entry name" value="YggU-like_sf"/>
</dbReference>
<keyword evidence="4" id="KW-1185">Reference proteome</keyword>
<evidence type="ECO:0000256" key="2">
    <source>
        <dbReference type="HAMAP-Rule" id="MF_00634"/>
    </source>
</evidence>
<dbReference type="InterPro" id="IPR003746">
    <property type="entry name" value="DUF167"/>
</dbReference>
<dbReference type="EMBL" id="UZWD01000031">
    <property type="protein sequence ID" value="VDS05426.1"/>
    <property type="molecule type" value="Genomic_DNA"/>
</dbReference>
<dbReference type="Gene3D" id="3.30.1200.10">
    <property type="entry name" value="YggU-like"/>
    <property type="match status" value="1"/>
</dbReference>
<dbReference type="PANTHER" id="PTHR13420:SF7">
    <property type="entry name" value="UPF0235 PROTEIN C15ORF40"/>
    <property type="match status" value="1"/>
</dbReference>
<protein>
    <recommendedName>
        <fullName evidence="2">UPF0235 protein DEVEQU_02568</fullName>
    </recommendedName>
</protein>
<sequence>MSAPASSWFRPTPSGLLLHLRVTPNAGRDAIDGAEIRDDGSCVLRVRVSAVPDKGKANAAVIVLMAKALGTAKSTITLVSGDTSRQKTLVVSGDATALAERAMAVAGG</sequence>
<comment type="similarity">
    <text evidence="1 2">Belongs to the UPF0235 family.</text>
</comment>
<dbReference type="NCBIfam" id="NF002348">
    <property type="entry name" value="PRK01310.1"/>
    <property type="match status" value="1"/>
</dbReference>
<dbReference type="NCBIfam" id="TIGR00251">
    <property type="entry name" value="DUF167 family protein"/>
    <property type="match status" value="1"/>
</dbReference>
<dbReference type="HAMAP" id="MF_00634">
    <property type="entry name" value="UPF0235"/>
    <property type="match status" value="1"/>
</dbReference>
<dbReference type="Proteomes" id="UP000268844">
    <property type="component" value="Unassembled WGS sequence"/>
</dbReference>
<dbReference type="GO" id="GO:0005737">
    <property type="term" value="C:cytoplasm"/>
    <property type="evidence" value="ECO:0007669"/>
    <property type="project" value="TreeGrafter"/>
</dbReference>
<proteinExistence type="inferred from homology"/>
<dbReference type="PANTHER" id="PTHR13420">
    <property type="entry name" value="UPF0235 PROTEIN C15ORF40"/>
    <property type="match status" value="1"/>
</dbReference>
<dbReference type="RefSeq" id="WP_126150965.1">
    <property type="nucleotide sequence ID" value="NZ_JBHTMH010000004.1"/>
</dbReference>
<dbReference type="OrthoDB" id="9801972at2"/>
<reference evidence="3 4" key="1">
    <citation type="submission" date="2018-12" db="EMBL/GenBank/DDBJ databases">
        <authorList>
            <person name="Criscuolo A."/>
        </authorList>
    </citation>
    <scope>NUCLEOTIDE SEQUENCE [LARGE SCALE GENOMIC DNA]</scope>
    <source>
        <strain evidence="3">ACIP1116281</strain>
    </source>
</reference>
<evidence type="ECO:0000313" key="3">
    <source>
        <dbReference type="EMBL" id="VDS05426.1"/>
    </source>
</evidence>
<gene>
    <name evidence="3" type="ORF">DEVEQU_02568</name>
</gene>
<organism evidence="3 4">
    <name type="scientific">Devosia equisanguinis</name>
    <dbReference type="NCBI Taxonomy" id="2490941"/>
    <lineage>
        <taxon>Bacteria</taxon>
        <taxon>Pseudomonadati</taxon>
        <taxon>Pseudomonadota</taxon>
        <taxon>Alphaproteobacteria</taxon>
        <taxon>Hyphomicrobiales</taxon>
        <taxon>Devosiaceae</taxon>
        <taxon>Devosia</taxon>
    </lineage>
</organism>
<dbReference type="SUPFAM" id="SSF69786">
    <property type="entry name" value="YggU-like"/>
    <property type="match status" value="1"/>
</dbReference>
<evidence type="ECO:0000313" key="4">
    <source>
        <dbReference type="Proteomes" id="UP000268844"/>
    </source>
</evidence>
<dbReference type="Pfam" id="PF02594">
    <property type="entry name" value="DUF167"/>
    <property type="match status" value="1"/>
</dbReference>
<dbReference type="SMART" id="SM01152">
    <property type="entry name" value="DUF167"/>
    <property type="match status" value="1"/>
</dbReference>
<name>A0A3S4EMJ2_9HYPH</name>
<accession>A0A3S4EMJ2</accession>
<dbReference type="AlphaFoldDB" id="A0A3S4EMJ2"/>
<evidence type="ECO:0000256" key="1">
    <source>
        <dbReference type="ARBA" id="ARBA00010364"/>
    </source>
</evidence>